<dbReference type="AlphaFoldDB" id="A0A1N7LHF4"/>
<reference evidence="3" key="1">
    <citation type="submission" date="2017-01" db="EMBL/GenBank/DDBJ databases">
        <authorList>
            <person name="Varghese N."/>
            <person name="Submissions S."/>
        </authorList>
    </citation>
    <scope>NUCLEOTIDE SEQUENCE [LARGE SCALE GENOMIC DNA]</scope>
    <source>
        <strain evidence="3">DSM 23145</strain>
    </source>
</reference>
<keyword evidence="1" id="KW-0812">Transmembrane</keyword>
<keyword evidence="3" id="KW-1185">Reference proteome</keyword>
<evidence type="ECO:0000313" key="3">
    <source>
        <dbReference type="Proteomes" id="UP000185839"/>
    </source>
</evidence>
<organism evidence="2 3">
    <name type="scientific">Kaistella chaponensis</name>
    <dbReference type="NCBI Taxonomy" id="713588"/>
    <lineage>
        <taxon>Bacteria</taxon>
        <taxon>Pseudomonadati</taxon>
        <taxon>Bacteroidota</taxon>
        <taxon>Flavobacteriia</taxon>
        <taxon>Flavobacteriales</taxon>
        <taxon>Weeksellaceae</taxon>
        <taxon>Chryseobacterium group</taxon>
        <taxon>Kaistella</taxon>
    </lineage>
</organism>
<sequence length="133" mass="15644">MKVIFYIISFLSILLILVTPKSFHDDMTGLLDKIVFIGILINIILGSINKIHLKQYNFYLIALFQFIYCLVTISYYDHNDSYWLRIDSIFSQKEKIFNTALLSSFGFLYLIIALLVITLQIRSFILILYSRQK</sequence>
<evidence type="ECO:0000313" key="2">
    <source>
        <dbReference type="EMBL" id="SIS73250.1"/>
    </source>
</evidence>
<gene>
    <name evidence="2" type="ORF">SAMN05421789_105107</name>
</gene>
<feature type="transmembrane region" description="Helical" evidence="1">
    <location>
        <begin position="56"/>
        <end position="76"/>
    </location>
</feature>
<keyword evidence="1" id="KW-1133">Transmembrane helix</keyword>
<dbReference type="STRING" id="713588.SAMN05421789_105107"/>
<name>A0A1N7LHF4_9FLAO</name>
<proteinExistence type="predicted"/>
<protein>
    <submittedName>
        <fullName evidence="2">Uncharacterized protein</fullName>
    </submittedName>
</protein>
<evidence type="ECO:0000256" key="1">
    <source>
        <dbReference type="SAM" id="Phobius"/>
    </source>
</evidence>
<dbReference type="EMBL" id="FTOI01000005">
    <property type="protein sequence ID" value="SIS73250.1"/>
    <property type="molecule type" value="Genomic_DNA"/>
</dbReference>
<accession>A0A1N7LHF4</accession>
<dbReference type="Proteomes" id="UP000185839">
    <property type="component" value="Unassembled WGS sequence"/>
</dbReference>
<keyword evidence="1" id="KW-0472">Membrane</keyword>
<feature type="transmembrane region" description="Helical" evidence="1">
    <location>
        <begin position="30"/>
        <end position="49"/>
    </location>
</feature>
<feature type="transmembrane region" description="Helical" evidence="1">
    <location>
        <begin position="96"/>
        <end position="129"/>
    </location>
</feature>